<dbReference type="GO" id="GO:0005576">
    <property type="term" value="C:extracellular region"/>
    <property type="evidence" value="ECO:0007669"/>
    <property type="project" value="UniProtKB-SubCell"/>
</dbReference>
<evidence type="ECO:0000256" key="2">
    <source>
        <dbReference type="ARBA" id="ARBA00004613"/>
    </source>
</evidence>
<comment type="caution">
    <text evidence="5">The sequence shown here is derived from an EMBL/GenBank/DDBJ whole genome shotgun (WGS) entry which is preliminary data.</text>
</comment>
<evidence type="ECO:0000256" key="3">
    <source>
        <dbReference type="ARBA" id="ARBA00022525"/>
    </source>
</evidence>
<evidence type="ECO:0000313" key="6">
    <source>
        <dbReference type="Proteomes" id="UP000481153"/>
    </source>
</evidence>
<gene>
    <name evidence="5" type="ORF">Ae201684_005980</name>
</gene>
<dbReference type="Pfam" id="PF20147">
    <property type="entry name" value="Crinkler"/>
    <property type="match status" value="1"/>
</dbReference>
<accession>A0A6G0XCX3</accession>
<feature type="domain" description="Crinkler effector protein N-terminal" evidence="4">
    <location>
        <begin position="3"/>
        <end position="106"/>
    </location>
</feature>
<evidence type="ECO:0000313" key="5">
    <source>
        <dbReference type="EMBL" id="KAF0737984.1"/>
    </source>
</evidence>
<keyword evidence="3" id="KW-0964">Secreted</keyword>
<keyword evidence="6" id="KW-1185">Reference proteome</keyword>
<organism evidence="5 6">
    <name type="scientific">Aphanomyces euteiches</name>
    <dbReference type="NCBI Taxonomy" id="100861"/>
    <lineage>
        <taxon>Eukaryota</taxon>
        <taxon>Sar</taxon>
        <taxon>Stramenopiles</taxon>
        <taxon>Oomycota</taxon>
        <taxon>Saprolegniomycetes</taxon>
        <taxon>Saprolegniales</taxon>
        <taxon>Verrucalvaceae</taxon>
        <taxon>Aphanomyces</taxon>
    </lineage>
</organism>
<dbReference type="EMBL" id="VJMJ01000079">
    <property type="protein sequence ID" value="KAF0737984.1"/>
    <property type="molecule type" value="Genomic_DNA"/>
</dbReference>
<proteinExistence type="predicted"/>
<protein>
    <recommendedName>
        <fullName evidence="4">Crinkler effector protein N-terminal domain-containing protein</fullName>
    </recommendedName>
</protein>
<dbReference type="Proteomes" id="UP000481153">
    <property type="component" value="Unassembled WGS sequence"/>
</dbReference>
<reference evidence="5 6" key="1">
    <citation type="submission" date="2019-07" db="EMBL/GenBank/DDBJ databases">
        <title>Genomics analysis of Aphanomyces spp. identifies a new class of oomycete effector associated with host adaptation.</title>
        <authorList>
            <person name="Gaulin E."/>
        </authorList>
    </citation>
    <scope>NUCLEOTIDE SEQUENCE [LARGE SCALE GENOMIC DNA]</scope>
    <source>
        <strain evidence="5 6">ATCC 201684</strain>
    </source>
</reference>
<dbReference type="InterPro" id="IPR045379">
    <property type="entry name" value="Crinkler_N"/>
</dbReference>
<name>A0A6G0XCX3_9STRA</name>
<dbReference type="VEuPathDB" id="FungiDB:AeMF1_007277"/>
<evidence type="ECO:0000256" key="1">
    <source>
        <dbReference type="ARBA" id="ARBA00004340"/>
    </source>
</evidence>
<evidence type="ECO:0000259" key="4">
    <source>
        <dbReference type="Pfam" id="PF20147"/>
    </source>
</evidence>
<comment type="subcellular location">
    <subcellularLocation>
        <location evidence="1">Host cell</location>
    </subcellularLocation>
    <subcellularLocation>
        <location evidence="2">Secreted</location>
    </subcellularLocation>
</comment>
<sequence length="443" mass="49779">MPNLFCVVVGEASPFPVDVAETETVGDLKDKIKGKKSNTIQCDADKLQLYLALKDGEGLRSSDAERVKLGDLEGFTKMDPLLRIKNKKHFGENFQPNEGEIYVLVVVPDESQAKRKLHNDVEGSHEQIKRKKYQHSKVGTTVGPKILRELKIDVVPVTTKPFATNNSTPIDPFLWESVKIDSGQQILLTEEQQRQNYLSYVRCHIGRVLTDKGLCVIGVEKKKSILNVEIPHHDIDLVGCTDLLVLGQVVQEDSSNLQYLPDVKLLIEVKRSIEDSSDFQALSELIALDLIVTNDPVMALLTDLNNTWRFFWVADMINGTKIIHKMTITEPGKAFYLIRKLLRQSSDQDIGLPFCEIPLKRRKLAVMFDEEGGNSGGICESIEQFNTISNSQQVNDSTDCPLDSFDFIACVAGLRYTTPMHHIDLPAFLPAINHLHQKMQLNS</sequence>
<dbReference type="GO" id="GO:0043657">
    <property type="term" value="C:host cell"/>
    <property type="evidence" value="ECO:0007669"/>
    <property type="project" value="UniProtKB-SubCell"/>
</dbReference>
<dbReference type="AlphaFoldDB" id="A0A6G0XCX3"/>